<dbReference type="PANTHER" id="PTHR30466">
    <property type="entry name" value="FLAVIN REDUCTASE"/>
    <property type="match status" value="1"/>
</dbReference>
<protein>
    <submittedName>
        <fullName evidence="3">Flavin reductase</fullName>
    </submittedName>
</protein>
<dbReference type="InterPro" id="IPR002563">
    <property type="entry name" value="Flavin_Rdtase-like_dom"/>
</dbReference>
<dbReference type="SMART" id="SM00903">
    <property type="entry name" value="Flavin_Reduct"/>
    <property type="match status" value="1"/>
</dbReference>
<dbReference type="RefSeq" id="WP_047619736.1">
    <property type="nucleotide sequence ID" value="NZ_BMFI01000024.1"/>
</dbReference>
<dbReference type="GO" id="GO:0006208">
    <property type="term" value="P:pyrimidine nucleobase catabolic process"/>
    <property type="evidence" value="ECO:0007669"/>
    <property type="project" value="TreeGrafter"/>
</dbReference>
<evidence type="ECO:0000313" key="3">
    <source>
        <dbReference type="EMBL" id="RUL95890.1"/>
    </source>
</evidence>
<keyword evidence="1" id="KW-0560">Oxidoreductase</keyword>
<dbReference type="GO" id="GO:0010181">
    <property type="term" value="F:FMN binding"/>
    <property type="evidence" value="ECO:0007669"/>
    <property type="project" value="InterPro"/>
</dbReference>
<dbReference type="AlphaFoldDB" id="A0A432N8J9"/>
<dbReference type="PANTHER" id="PTHR30466:SF1">
    <property type="entry name" value="FMN REDUCTASE (NADH) RUTF"/>
    <property type="match status" value="1"/>
</dbReference>
<comment type="caution">
    <text evidence="3">The sequence shown here is derived from an EMBL/GenBank/DDBJ whole genome shotgun (WGS) entry which is preliminary data.</text>
</comment>
<gene>
    <name evidence="3" type="ORF">EEQ99_32875</name>
</gene>
<proteinExistence type="predicted"/>
<dbReference type="InterPro" id="IPR012349">
    <property type="entry name" value="Split_barrel_FMN-bd"/>
</dbReference>
<dbReference type="Pfam" id="PF01613">
    <property type="entry name" value="Flavin_Reduct"/>
    <property type="match status" value="1"/>
</dbReference>
<dbReference type="GeneID" id="75222267"/>
<sequence>MQILSDGVVGANFRAAMRKFPATVTVITAVKDGVDHGMTVTAVTSVSMDPPSLVVCLNNRTLLHEMLLCQPDFAVNVLSHAQRPLSEAFAGKVEPHARFGLANWRRHEAGMQLLDGANANVVCRRMAAVPYGTHTLFIGQVVHATVDPNTIPLIYEDARYCVSQPAA</sequence>
<feature type="domain" description="Flavin reductase like" evidence="2">
    <location>
        <begin position="17"/>
        <end position="162"/>
    </location>
</feature>
<evidence type="ECO:0000313" key="4">
    <source>
        <dbReference type="Proteomes" id="UP000273611"/>
    </source>
</evidence>
<dbReference type="Proteomes" id="UP000273611">
    <property type="component" value="Unassembled WGS sequence"/>
</dbReference>
<reference evidence="3 4" key="1">
    <citation type="journal article" date="2015" name="Int. J. Syst. Evol. Microbiol.">
        <title>Rhizobium anhuiense sp. nov., isolated from effective nodules of Vicia faba and Pisum sativum.</title>
        <authorList>
            <person name="Zhang Y.J."/>
            <person name="Zheng W.T."/>
            <person name="Everall I."/>
            <person name="Young J.P."/>
            <person name="Zhang X.X."/>
            <person name="Tian C.F."/>
            <person name="Sui X.H."/>
            <person name="Wang E.T."/>
            <person name="Chen W.X."/>
        </authorList>
    </citation>
    <scope>NUCLEOTIDE SEQUENCE [LARGE SCALE GENOMIC DNA]</scope>
    <source>
        <strain evidence="3 4">CCBAU 23252</strain>
    </source>
</reference>
<evidence type="ECO:0000259" key="2">
    <source>
        <dbReference type="SMART" id="SM00903"/>
    </source>
</evidence>
<accession>A0A432N8J9</accession>
<dbReference type="Gene3D" id="2.30.110.10">
    <property type="entry name" value="Electron Transport, Fmn-binding Protein, Chain A"/>
    <property type="match status" value="1"/>
</dbReference>
<dbReference type="GO" id="GO:0042602">
    <property type="term" value="F:riboflavin reductase (NADPH) activity"/>
    <property type="evidence" value="ECO:0007669"/>
    <property type="project" value="TreeGrafter"/>
</dbReference>
<dbReference type="SUPFAM" id="SSF50475">
    <property type="entry name" value="FMN-binding split barrel"/>
    <property type="match status" value="1"/>
</dbReference>
<dbReference type="EMBL" id="RIBW01000027">
    <property type="protein sequence ID" value="RUL95890.1"/>
    <property type="molecule type" value="Genomic_DNA"/>
</dbReference>
<evidence type="ECO:0000256" key="1">
    <source>
        <dbReference type="ARBA" id="ARBA00023002"/>
    </source>
</evidence>
<organism evidence="3 4">
    <name type="scientific">Rhizobium anhuiense</name>
    <dbReference type="NCBI Taxonomy" id="1184720"/>
    <lineage>
        <taxon>Bacteria</taxon>
        <taxon>Pseudomonadati</taxon>
        <taxon>Pseudomonadota</taxon>
        <taxon>Alphaproteobacteria</taxon>
        <taxon>Hyphomicrobiales</taxon>
        <taxon>Rhizobiaceae</taxon>
        <taxon>Rhizobium/Agrobacterium group</taxon>
        <taxon>Rhizobium</taxon>
    </lineage>
</organism>
<name>A0A432N8J9_9HYPH</name>
<dbReference type="InterPro" id="IPR050268">
    <property type="entry name" value="NADH-dep_flavin_reductase"/>
</dbReference>